<gene>
    <name evidence="2" type="ORF">CLV62_13128</name>
</gene>
<feature type="transmembrane region" description="Helical" evidence="1">
    <location>
        <begin position="12"/>
        <end position="39"/>
    </location>
</feature>
<dbReference type="EMBL" id="QICL01000031">
    <property type="protein sequence ID" value="PXV60108.1"/>
    <property type="molecule type" value="Genomic_DNA"/>
</dbReference>
<comment type="caution">
    <text evidence="2">The sequence shown here is derived from an EMBL/GenBank/DDBJ whole genome shotgun (WGS) entry which is preliminary data.</text>
</comment>
<dbReference type="Proteomes" id="UP000247973">
    <property type="component" value="Unassembled WGS sequence"/>
</dbReference>
<keyword evidence="3" id="KW-1185">Reference proteome</keyword>
<keyword evidence="1" id="KW-0472">Membrane</keyword>
<name>A0A2V3PL88_9BACT</name>
<evidence type="ECO:0000313" key="2">
    <source>
        <dbReference type="EMBL" id="PXV60108.1"/>
    </source>
</evidence>
<evidence type="ECO:0000313" key="3">
    <source>
        <dbReference type="Proteomes" id="UP000247973"/>
    </source>
</evidence>
<evidence type="ECO:0000256" key="1">
    <source>
        <dbReference type="SAM" id="Phobius"/>
    </source>
</evidence>
<keyword evidence="1" id="KW-0812">Transmembrane</keyword>
<protein>
    <submittedName>
        <fullName evidence="2">Uncharacterized protein</fullName>
    </submittedName>
</protein>
<dbReference type="AlphaFoldDB" id="A0A2V3PL88"/>
<keyword evidence="1" id="KW-1133">Transmembrane helix</keyword>
<accession>A0A2V3PL88</accession>
<reference evidence="2 3" key="1">
    <citation type="submission" date="2018-03" db="EMBL/GenBank/DDBJ databases">
        <title>Genomic Encyclopedia of Archaeal and Bacterial Type Strains, Phase II (KMG-II): from individual species to whole genera.</title>
        <authorList>
            <person name="Goeker M."/>
        </authorList>
    </citation>
    <scope>NUCLEOTIDE SEQUENCE [LARGE SCALE GENOMIC DNA]</scope>
    <source>
        <strain evidence="2 3">DSM 100214</strain>
    </source>
</reference>
<sequence>MNKYNLLPIKALIVIIALGIAVTVMTVLTILCLTATTAFG</sequence>
<organism evidence="2 3">
    <name type="scientific">Dysgonomonas alginatilytica</name>
    <dbReference type="NCBI Taxonomy" id="1605892"/>
    <lineage>
        <taxon>Bacteria</taxon>
        <taxon>Pseudomonadati</taxon>
        <taxon>Bacteroidota</taxon>
        <taxon>Bacteroidia</taxon>
        <taxon>Bacteroidales</taxon>
        <taxon>Dysgonomonadaceae</taxon>
        <taxon>Dysgonomonas</taxon>
    </lineage>
</organism>
<proteinExistence type="predicted"/>